<dbReference type="Proteomes" id="UP000887565">
    <property type="component" value="Unplaced"/>
</dbReference>
<sequence>MVKEFYDLDPGSKNKYTFPTFAILFILFLLLLFILILLIVLATNANKNCPKFYACNNATDAATFVQNLITLSGSKDWNLTVYIFDTISLRRRSGVVVSPRQKNDDGASEISKLTSATTTTVQYPQKEKNEPGFLERGASFFMDFWRKFILTLENIF</sequence>
<keyword evidence="2" id="KW-1185">Reference proteome</keyword>
<name>A0A915J1S2_ROMCU</name>
<keyword evidence="1" id="KW-1133">Transmembrane helix</keyword>
<protein>
    <submittedName>
        <fullName evidence="3">Uncharacterized protein</fullName>
    </submittedName>
</protein>
<evidence type="ECO:0000313" key="3">
    <source>
        <dbReference type="WBParaSite" id="nRc.2.0.1.t20054-RA"/>
    </source>
</evidence>
<dbReference type="AlphaFoldDB" id="A0A915J1S2"/>
<keyword evidence="1" id="KW-0472">Membrane</keyword>
<evidence type="ECO:0000256" key="1">
    <source>
        <dbReference type="SAM" id="Phobius"/>
    </source>
</evidence>
<accession>A0A915J1S2</accession>
<reference evidence="3" key="1">
    <citation type="submission" date="2022-11" db="UniProtKB">
        <authorList>
            <consortium name="WormBaseParasite"/>
        </authorList>
    </citation>
    <scope>IDENTIFICATION</scope>
</reference>
<organism evidence="2 3">
    <name type="scientific">Romanomermis culicivorax</name>
    <name type="common">Nematode worm</name>
    <dbReference type="NCBI Taxonomy" id="13658"/>
    <lineage>
        <taxon>Eukaryota</taxon>
        <taxon>Metazoa</taxon>
        <taxon>Ecdysozoa</taxon>
        <taxon>Nematoda</taxon>
        <taxon>Enoplea</taxon>
        <taxon>Dorylaimia</taxon>
        <taxon>Mermithida</taxon>
        <taxon>Mermithoidea</taxon>
        <taxon>Mermithidae</taxon>
        <taxon>Romanomermis</taxon>
    </lineage>
</organism>
<feature type="transmembrane region" description="Helical" evidence="1">
    <location>
        <begin position="20"/>
        <end position="42"/>
    </location>
</feature>
<evidence type="ECO:0000313" key="2">
    <source>
        <dbReference type="Proteomes" id="UP000887565"/>
    </source>
</evidence>
<dbReference type="WBParaSite" id="nRc.2.0.1.t20054-RA">
    <property type="protein sequence ID" value="nRc.2.0.1.t20054-RA"/>
    <property type="gene ID" value="nRc.2.0.1.g20054"/>
</dbReference>
<keyword evidence="1" id="KW-0812">Transmembrane</keyword>
<proteinExistence type="predicted"/>